<dbReference type="STRING" id="525919.Apre_0576"/>
<dbReference type="RefSeq" id="WP_015777531.1">
    <property type="nucleotide sequence ID" value="NC_013171.1"/>
</dbReference>
<dbReference type="InterPro" id="IPR043143">
    <property type="entry name" value="Mal/L-sulf/L-lact_DH-like_NADP"/>
</dbReference>
<sequence length="337" mass="36914">MKVTYDKLKNTIKNALKASGVSEEKSELMAKVHAESTLKGVNSHGLNRIPRLIDFINKGLVDINAEMELVKSFGSVENYEGNLGFGVINALKASDRAAELAKEHGIGMVTLRNTTHWMRGGAYSENIADKGMIGMCWTNTESLMPVWGSDEISLGNNPIGISIPSESGNICLDMAISLYSYGKLETTRLKGEKLPYPGGFDKGGNLTDDPKLIEESQNLLPVGYWKGSGLGICLDTMAALLSNGLSTYDMDDRDGFNCTSCSQIFIAMNPEAFSTKEENEKTIRKIKERVKSAHPTNPGLSPRYPGLGLYTRKEKGLREGIEIDDKIFKKVESLGEM</sequence>
<dbReference type="Gene3D" id="1.10.1530.10">
    <property type="match status" value="1"/>
</dbReference>
<dbReference type="eggNOG" id="COG2055">
    <property type="taxonomic scope" value="Bacteria"/>
</dbReference>
<protein>
    <submittedName>
        <fullName evidence="2">Malate/L-lactate dehydrogenase</fullName>
    </submittedName>
</protein>
<dbReference type="OrthoDB" id="9769447at2"/>
<dbReference type="KEGG" id="apr:Apre_0576"/>
<dbReference type="PANTHER" id="PTHR11091">
    <property type="entry name" value="OXIDOREDUCTASE-RELATED"/>
    <property type="match status" value="1"/>
</dbReference>
<dbReference type="InterPro" id="IPR003767">
    <property type="entry name" value="Malate/L-lactate_DH-like"/>
</dbReference>
<evidence type="ECO:0000313" key="2">
    <source>
        <dbReference type="EMBL" id="ACV28620.1"/>
    </source>
</evidence>
<name>C7RGK9_ANAPD</name>
<reference evidence="2 3" key="1">
    <citation type="journal article" date="2009" name="Stand. Genomic Sci.">
        <title>Complete genome sequence of Anaerococcus prevotii type strain (PC1).</title>
        <authorList>
            <person name="Labutti K."/>
            <person name="Pukall R."/>
            <person name="Steenblock K."/>
            <person name="Glavina Del Rio T."/>
            <person name="Tice H."/>
            <person name="Copeland A."/>
            <person name="Cheng J.F."/>
            <person name="Lucas S."/>
            <person name="Chen F."/>
            <person name="Nolan M."/>
            <person name="Bruce D."/>
            <person name="Goodwin L."/>
            <person name="Pitluck S."/>
            <person name="Ivanova N."/>
            <person name="Mavromatis K."/>
            <person name="Ovchinnikova G."/>
            <person name="Pati A."/>
            <person name="Chen A."/>
            <person name="Palaniappan K."/>
            <person name="Land M."/>
            <person name="Hauser L."/>
            <person name="Chang Y.J."/>
            <person name="Jeffries C.D."/>
            <person name="Chain P."/>
            <person name="Saunders E."/>
            <person name="Brettin T."/>
            <person name="Detter J.C."/>
            <person name="Han C."/>
            <person name="Goker M."/>
            <person name="Bristow J."/>
            <person name="Eisen J.A."/>
            <person name="Markowitz V."/>
            <person name="Hugenholtz P."/>
            <person name="Kyrpides N.C."/>
            <person name="Klenk H.P."/>
            <person name="Lapidus A."/>
        </authorList>
    </citation>
    <scope>NUCLEOTIDE SEQUENCE [LARGE SCALE GENOMIC DNA]</scope>
    <source>
        <strain evidence="3">ATCC 9321 / DSM 20548 / JCM 6508 / NCTC 11806 / PC1</strain>
    </source>
</reference>
<evidence type="ECO:0000313" key="3">
    <source>
        <dbReference type="Proteomes" id="UP000002294"/>
    </source>
</evidence>
<dbReference type="EMBL" id="CP001708">
    <property type="protein sequence ID" value="ACV28620.1"/>
    <property type="molecule type" value="Genomic_DNA"/>
</dbReference>
<gene>
    <name evidence="2" type="ordered locus">Apre_0576</name>
</gene>
<keyword evidence="3" id="KW-1185">Reference proteome</keyword>
<evidence type="ECO:0000256" key="1">
    <source>
        <dbReference type="ARBA" id="ARBA00023002"/>
    </source>
</evidence>
<dbReference type="Pfam" id="PF02615">
    <property type="entry name" value="Ldh_2"/>
    <property type="match status" value="1"/>
</dbReference>
<dbReference type="Proteomes" id="UP000002294">
    <property type="component" value="Chromosome"/>
</dbReference>
<dbReference type="InterPro" id="IPR036111">
    <property type="entry name" value="Mal/L-sulfo/L-lacto_DH-like_sf"/>
</dbReference>
<dbReference type="NCBIfam" id="NF009750">
    <property type="entry name" value="PRK13260.1"/>
    <property type="match status" value="1"/>
</dbReference>
<accession>C7RGK9</accession>
<dbReference type="AlphaFoldDB" id="C7RGK9"/>
<dbReference type="Gene3D" id="3.30.1370.60">
    <property type="entry name" value="Hypothetical oxidoreductase yiak, domain 2"/>
    <property type="match status" value="1"/>
</dbReference>
<dbReference type="HOGENOM" id="CLU_040452_4_0_9"/>
<organism evidence="2 3">
    <name type="scientific">Anaerococcus prevotii (strain ATCC 9321 / DSM 20548 / JCM 6508 / NCTC 11806 / PC1)</name>
    <name type="common">Peptostreptococcus prevotii</name>
    <name type="synonym">Peptococcus prevotii</name>
    <dbReference type="NCBI Taxonomy" id="525919"/>
    <lineage>
        <taxon>Bacteria</taxon>
        <taxon>Bacillati</taxon>
        <taxon>Bacillota</taxon>
        <taxon>Tissierellia</taxon>
        <taxon>Tissierellales</taxon>
        <taxon>Peptoniphilaceae</taxon>
        <taxon>Anaerococcus</taxon>
    </lineage>
</organism>
<dbReference type="InterPro" id="IPR043144">
    <property type="entry name" value="Mal/L-sulf/L-lact_DH-like_ah"/>
</dbReference>
<dbReference type="PANTHER" id="PTHR11091:SF3">
    <property type="entry name" value="2,3-DIKETO-L-GULONATE REDUCTASE"/>
    <property type="match status" value="1"/>
</dbReference>
<keyword evidence="1" id="KW-0560">Oxidoreductase</keyword>
<dbReference type="SUPFAM" id="SSF89733">
    <property type="entry name" value="L-sulfolactate dehydrogenase-like"/>
    <property type="match status" value="1"/>
</dbReference>
<dbReference type="GO" id="GO:0016491">
    <property type="term" value="F:oxidoreductase activity"/>
    <property type="evidence" value="ECO:0007669"/>
    <property type="project" value="UniProtKB-KW"/>
</dbReference>
<proteinExistence type="predicted"/>